<evidence type="ECO:0000259" key="3">
    <source>
        <dbReference type="SMART" id="SM01195"/>
    </source>
</evidence>
<evidence type="ECO:0000256" key="2">
    <source>
        <dbReference type="SAM" id="SignalP"/>
    </source>
</evidence>
<reference evidence="5" key="1">
    <citation type="submission" date="2018-06" db="EMBL/GenBank/DDBJ databases">
        <title>Genome assembly of Danube salmon.</title>
        <authorList>
            <person name="Macqueen D.J."/>
            <person name="Gundappa M.K."/>
        </authorList>
    </citation>
    <scope>NUCLEOTIDE SEQUENCE [LARGE SCALE GENOMIC DNA]</scope>
</reference>
<feature type="compositionally biased region" description="Polar residues" evidence="1">
    <location>
        <begin position="101"/>
        <end position="113"/>
    </location>
</feature>
<feature type="chain" id="PRO_5021295153" description="FERM adjacent domain-containing protein" evidence="2">
    <location>
        <begin position="18"/>
        <end position="245"/>
    </location>
</feature>
<dbReference type="InterPro" id="IPR051835">
    <property type="entry name" value="RAC1-GEF"/>
</dbReference>
<feature type="compositionally biased region" description="Polar residues" evidence="1">
    <location>
        <begin position="147"/>
        <end position="168"/>
    </location>
</feature>
<dbReference type="SMART" id="SM01195">
    <property type="entry name" value="FA"/>
    <property type="match status" value="1"/>
</dbReference>
<dbReference type="GO" id="GO:0005085">
    <property type="term" value="F:guanyl-nucleotide exchange factor activity"/>
    <property type="evidence" value="ECO:0007669"/>
    <property type="project" value="TreeGrafter"/>
</dbReference>
<reference evidence="4" key="3">
    <citation type="submission" date="2025-09" db="UniProtKB">
        <authorList>
            <consortium name="Ensembl"/>
        </authorList>
    </citation>
    <scope>IDENTIFICATION</scope>
</reference>
<dbReference type="Proteomes" id="UP000314982">
    <property type="component" value="Unassembled WGS sequence"/>
</dbReference>
<keyword evidence="2" id="KW-0732">Signal</keyword>
<feature type="domain" description="FERM adjacent" evidence="3">
    <location>
        <begin position="9"/>
        <end position="48"/>
    </location>
</feature>
<name>A0A4W5LEV6_9TELE</name>
<dbReference type="GeneTree" id="ENSGT00940000155318"/>
<proteinExistence type="predicted"/>
<dbReference type="PANTHER" id="PTHR45858">
    <property type="entry name" value="FERM DOMAIN CONTAINING PROTEIN"/>
    <property type="match status" value="1"/>
</dbReference>
<keyword evidence="5" id="KW-1185">Reference proteome</keyword>
<dbReference type="PANTHER" id="PTHR45858:SF5">
    <property type="entry name" value="MOESIN_EZRIN_RADIXIN HOMOLOG 1"/>
    <property type="match status" value="1"/>
</dbReference>
<sequence length="245" mass="27059">MLYHVLFLSLYIWSGRTQKQVFDYVKDSEFQKVPFERKHSKKVSSNSLTPQDRKRSTVPQESASVDQTDSPLRLTLQVPVDDPTVTNGHQAGPGGPEGQALPSTTTRHPVQQISGVVSGSSDLSDSPLASPPVVVNRQNAFPLGPGQSPNGHQPSPINAHSSPLSSPLLTDAGYVRTDDEDEVRRKFPTDKAYFIAKELLTTERTFQKDLAVITVVRLIITLVRLVINVVRLFINVVRLVITVRD</sequence>
<dbReference type="STRING" id="62062.ENSHHUP00000024294"/>
<organism evidence="4 5">
    <name type="scientific">Hucho hucho</name>
    <name type="common">huchen</name>
    <dbReference type="NCBI Taxonomy" id="62062"/>
    <lineage>
        <taxon>Eukaryota</taxon>
        <taxon>Metazoa</taxon>
        <taxon>Chordata</taxon>
        <taxon>Craniata</taxon>
        <taxon>Vertebrata</taxon>
        <taxon>Euteleostomi</taxon>
        <taxon>Actinopterygii</taxon>
        <taxon>Neopterygii</taxon>
        <taxon>Teleostei</taxon>
        <taxon>Protacanthopterygii</taxon>
        <taxon>Salmoniformes</taxon>
        <taxon>Salmonidae</taxon>
        <taxon>Salmoninae</taxon>
        <taxon>Hucho</taxon>
    </lineage>
</organism>
<protein>
    <recommendedName>
        <fullName evidence="3">FERM adjacent domain-containing protein</fullName>
    </recommendedName>
</protein>
<accession>A0A4W5LEV6</accession>
<evidence type="ECO:0000313" key="4">
    <source>
        <dbReference type="Ensembl" id="ENSHHUP00000024294.1"/>
    </source>
</evidence>
<feature type="compositionally biased region" description="Polar residues" evidence="1">
    <location>
        <begin position="57"/>
        <end position="70"/>
    </location>
</feature>
<dbReference type="AlphaFoldDB" id="A0A4W5LEV6"/>
<evidence type="ECO:0000256" key="1">
    <source>
        <dbReference type="SAM" id="MobiDB-lite"/>
    </source>
</evidence>
<dbReference type="InterPro" id="IPR014847">
    <property type="entry name" value="FA"/>
</dbReference>
<feature type="compositionally biased region" description="Low complexity" evidence="1">
    <location>
        <begin position="114"/>
        <end position="135"/>
    </location>
</feature>
<feature type="region of interest" description="Disordered" evidence="1">
    <location>
        <begin position="36"/>
        <end position="171"/>
    </location>
</feature>
<feature type="signal peptide" evidence="2">
    <location>
        <begin position="1"/>
        <end position="17"/>
    </location>
</feature>
<reference evidence="4" key="2">
    <citation type="submission" date="2025-08" db="UniProtKB">
        <authorList>
            <consortium name="Ensembl"/>
        </authorList>
    </citation>
    <scope>IDENTIFICATION</scope>
</reference>
<dbReference type="Ensembl" id="ENSHHUT00000025208.1">
    <property type="protein sequence ID" value="ENSHHUP00000024294.1"/>
    <property type="gene ID" value="ENSHHUG00000015249.1"/>
</dbReference>
<dbReference type="Pfam" id="PF08736">
    <property type="entry name" value="FA"/>
    <property type="match status" value="1"/>
</dbReference>
<evidence type="ECO:0000313" key="5">
    <source>
        <dbReference type="Proteomes" id="UP000314982"/>
    </source>
</evidence>